<organism evidence="1 2">
    <name type="scientific">Polynucleobacter paneuropaeus</name>
    <dbReference type="NCBI Taxonomy" id="2527775"/>
    <lineage>
        <taxon>Bacteria</taxon>
        <taxon>Pseudomonadati</taxon>
        <taxon>Pseudomonadota</taxon>
        <taxon>Betaproteobacteria</taxon>
        <taxon>Burkholderiales</taxon>
        <taxon>Burkholderiaceae</taxon>
        <taxon>Polynucleobacter</taxon>
    </lineage>
</organism>
<dbReference type="AlphaFoldDB" id="A0AAE2YJT3"/>
<dbReference type="Proteomes" id="UP000762271">
    <property type="component" value="Unassembled WGS sequence"/>
</dbReference>
<evidence type="ECO:0000313" key="1">
    <source>
        <dbReference type="EMBL" id="MBT8590884.1"/>
    </source>
</evidence>
<dbReference type="EMBL" id="JAANGI010000001">
    <property type="protein sequence ID" value="MBT8590884.1"/>
    <property type="molecule type" value="Genomic_DNA"/>
</dbReference>
<protein>
    <submittedName>
        <fullName evidence="1">Uncharacterized protein</fullName>
    </submittedName>
</protein>
<gene>
    <name evidence="1" type="ORF">G6693_02955</name>
</gene>
<comment type="caution">
    <text evidence="1">The sequence shown here is derived from an EMBL/GenBank/DDBJ whole genome shotgun (WGS) entry which is preliminary data.</text>
</comment>
<reference evidence="1" key="1">
    <citation type="journal article" date="2021" name="Genome Biol. Evol.">
        <title>Continental-Scale Gene Flow Prevents Allopatric Divergence of Pelagic Freshwater Bacteria.</title>
        <authorList>
            <person name="Hoetzinger M."/>
            <person name="Pitt A."/>
            <person name="Huemer A."/>
            <person name="Hahn M.W."/>
        </authorList>
    </citation>
    <scope>NUCLEOTIDE SEQUENCE</scope>
    <source>
        <strain evidence="1">AP-YLGG-20-G6</strain>
    </source>
</reference>
<name>A0AAE2YJT3_9BURK</name>
<sequence>MLEQKINSHVTRMNRHLPFTPAHDQIYEEYQKDADALDIETKALDYLLKAVESGAKLIVLTGDAGHGKTHLCRRLLEKYFEYSPAKARELLRNSCDGTVKITGEEKEKNKPPLKIHKDFSELEISEAKKFISEIALDDDSITVICANEGRLRAVISRGEKGGISEKIEKVFAGSFDTGLCTLDGQLHIINLNFQSIAGSDSEDRSILGSAIKKWAEDGGKWNKSCGSCSNQAGCPIYKNRNLLSESASGLGSSRLNRLEELFATVERLGGVVTVREALMSVAYLLTGGLVCENVHEKCRTNKADGWQHEYAFYNLIFSRPSTIPLDRLVKGIPVLGNLLKLDPGKRAIREVDDRLLNEANVFEHDELDLNFRLLLDGRYKNIDAANGIDEINTNPTNKKERNQEAEQIGKVITALRRRAFFDDDASHGTLLERLGFKFGDVFSEILNGNLTSQKTIQYKGQLLAGLHMIQGVRLALRANFLYLVDPAFGRATSDAAIISRQIPSNQIQMIPMRDGWSLGLDQVAHSLVSSVNWIDRHIIVRFEGGSGSYDDLVLDLMAFECVLKAGTGYVAEEFYSHDLQRIRNFLARIAEKGRSEDGQINLFIAGQIYSVSLDEDIIQVNGGK</sequence>
<evidence type="ECO:0000313" key="2">
    <source>
        <dbReference type="Proteomes" id="UP000762271"/>
    </source>
</evidence>
<accession>A0AAE2YJT3</accession>
<proteinExistence type="predicted"/>